<keyword evidence="1" id="KW-0472">Membrane</keyword>
<evidence type="ECO:0000313" key="2">
    <source>
        <dbReference type="EMBL" id="MBI4210884.1"/>
    </source>
</evidence>
<feature type="transmembrane region" description="Helical" evidence="1">
    <location>
        <begin position="36"/>
        <end position="55"/>
    </location>
</feature>
<accession>A0A8T3YK25</accession>
<protein>
    <submittedName>
        <fullName evidence="2">Uncharacterized protein</fullName>
    </submittedName>
</protein>
<evidence type="ECO:0000313" key="3">
    <source>
        <dbReference type="Proteomes" id="UP000732298"/>
    </source>
</evidence>
<feature type="transmembrane region" description="Helical" evidence="1">
    <location>
        <begin position="6"/>
        <end position="24"/>
    </location>
</feature>
<comment type="caution">
    <text evidence="2">The sequence shown here is derived from an EMBL/GenBank/DDBJ whole genome shotgun (WGS) entry which is preliminary data.</text>
</comment>
<name>A0A8T3YK25_9ARCH</name>
<dbReference type="EMBL" id="JACQPB010000047">
    <property type="protein sequence ID" value="MBI4210884.1"/>
    <property type="molecule type" value="Genomic_DNA"/>
</dbReference>
<dbReference type="AlphaFoldDB" id="A0A8T3YK25"/>
<dbReference type="Proteomes" id="UP000732298">
    <property type="component" value="Unassembled WGS sequence"/>
</dbReference>
<sequence>MGYFGLAVKGLYAGAAYMFIAMFLEMQFPGTLPATAFQDVGIFFFLFLFVMEFIFDYT</sequence>
<gene>
    <name evidence="2" type="ORF">HY544_05275</name>
</gene>
<reference evidence="2" key="1">
    <citation type="submission" date="2020-07" db="EMBL/GenBank/DDBJ databases">
        <title>Huge and variable diversity of episymbiotic CPR bacteria and DPANN archaea in groundwater ecosystems.</title>
        <authorList>
            <person name="He C.Y."/>
            <person name="Keren R."/>
            <person name="Whittaker M."/>
            <person name="Farag I.F."/>
            <person name="Doudna J."/>
            <person name="Cate J.H.D."/>
            <person name="Banfield J.F."/>
        </authorList>
    </citation>
    <scope>NUCLEOTIDE SEQUENCE</scope>
    <source>
        <strain evidence="2">NC_groundwater_1296_Ag_S-0.2um_52_80</strain>
    </source>
</reference>
<organism evidence="2 3">
    <name type="scientific">Candidatus Iainarchaeum sp</name>
    <dbReference type="NCBI Taxonomy" id="3101447"/>
    <lineage>
        <taxon>Archaea</taxon>
        <taxon>Candidatus Iainarchaeota</taxon>
        <taxon>Candidatus Iainarchaeia</taxon>
        <taxon>Candidatus Iainarchaeales</taxon>
        <taxon>Candidatus Iainarchaeaceae</taxon>
        <taxon>Candidatus Iainarchaeum</taxon>
    </lineage>
</organism>
<proteinExistence type="predicted"/>
<evidence type="ECO:0000256" key="1">
    <source>
        <dbReference type="SAM" id="Phobius"/>
    </source>
</evidence>
<keyword evidence="1" id="KW-1133">Transmembrane helix</keyword>
<keyword evidence="1" id="KW-0812">Transmembrane</keyword>